<dbReference type="AlphaFoldDB" id="A0A8S0QZ27"/>
<comment type="caution">
    <text evidence="2">The sequence shown here is derived from an EMBL/GenBank/DDBJ whole genome shotgun (WGS) entry which is preliminary data.</text>
</comment>
<dbReference type="PANTHER" id="PTHR47723:SF4">
    <property type="entry name" value="PENTATRICOPEPTIDE REPEAT-CONTAINING-LIKE PROTEIN"/>
    <property type="match status" value="1"/>
</dbReference>
<feature type="domain" description="RNase H type-1" evidence="1">
    <location>
        <begin position="47"/>
        <end position="164"/>
    </location>
</feature>
<evidence type="ECO:0000313" key="3">
    <source>
        <dbReference type="Proteomes" id="UP000594638"/>
    </source>
</evidence>
<sequence length="197" mass="22251">MNIILLDYQPKPRQHLYCRSSIQVLYTIAWTTPMEDAWKLNFAACGPNELRHGGAGYVLRKHHGLFKAARAEPLPNDFSHFEVILVAFELGLREAIAQGIDYLEVEGYNVHAIAVVFDDKATLMPSKSSIAHKCHKLVQAFKLVKFHPVTEFSNRAAIKLAEMATDEAGMQHWIIEPPPEIATILIEDVTGYWHGLF</sequence>
<protein>
    <recommendedName>
        <fullName evidence="1">RNase H type-1 domain-containing protein</fullName>
    </recommendedName>
</protein>
<accession>A0A8S0QZ27</accession>
<dbReference type="InterPro" id="IPR002156">
    <property type="entry name" value="RNaseH_domain"/>
</dbReference>
<dbReference type="OrthoDB" id="691445at2759"/>
<dbReference type="PANTHER" id="PTHR47723">
    <property type="entry name" value="OS05G0353850 PROTEIN"/>
    <property type="match status" value="1"/>
</dbReference>
<evidence type="ECO:0000259" key="1">
    <source>
        <dbReference type="Pfam" id="PF13456"/>
    </source>
</evidence>
<proteinExistence type="predicted"/>
<reference evidence="2 3" key="1">
    <citation type="submission" date="2019-12" db="EMBL/GenBank/DDBJ databases">
        <authorList>
            <person name="Alioto T."/>
            <person name="Alioto T."/>
            <person name="Gomez Garrido J."/>
        </authorList>
    </citation>
    <scope>NUCLEOTIDE SEQUENCE [LARGE SCALE GENOMIC DNA]</scope>
</reference>
<dbReference type="EMBL" id="CACTIH010002007">
    <property type="protein sequence ID" value="CAA2971336.1"/>
    <property type="molecule type" value="Genomic_DNA"/>
</dbReference>
<keyword evidence="3" id="KW-1185">Reference proteome</keyword>
<dbReference type="Pfam" id="PF13456">
    <property type="entry name" value="RVT_3"/>
    <property type="match status" value="1"/>
</dbReference>
<name>A0A8S0QZ27_OLEEU</name>
<organism evidence="2 3">
    <name type="scientific">Olea europaea subsp. europaea</name>
    <dbReference type="NCBI Taxonomy" id="158383"/>
    <lineage>
        <taxon>Eukaryota</taxon>
        <taxon>Viridiplantae</taxon>
        <taxon>Streptophyta</taxon>
        <taxon>Embryophyta</taxon>
        <taxon>Tracheophyta</taxon>
        <taxon>Spermatophyta</taxon>
        <taxon>Magnoliopsida</taxon>
        <taxon>eudicotyledons</taxon>
        <taxon>Gunneridae</taxon>
        <taxon>Pentapetalae</taxon>
        <taxon>asterids</taxon>
        <taxon>lamiids</taxon>
        <taxon>Lamiales</taxon>
        <taxon>Oleaceae</taxon>
        <taxon>Oleeae</taxon>
        <taxon>Olea</taxon>
    </lineage>
</organism>
<dbReference type="Gramene" id="OE9A111342T1">
    <property type="protein sequence ID" value="OE9A111342C1"/>
    <property type="gene ID" value="OE9A111342"/>
</dbReference>
<gene>
    <name evidence="2" type="ORF">OLEA9_A111342</name>
</gene>
<evidence type="ECO:0000313" key="2">
    <source>
        <dbReference type="EMBL" id="CAA2971336.1"/>
    </source>
</evidence>
<dbReference type="InterPro" id="IPR053151">
    <property type="entry name" value="RNase_H-like"/>
</dbReference>
<dbReference type="GO" id="GO:0004523">
    <property type="term" value="F:RNA-DNA hybrid ribonuclease activity"/>
    <property type="evidence" value="ECO:0007669"/>
    <property type="project" value="InterPro"/>
</dbReference>
<dbReference type="Proteomes" id="UP000594638">
    <property type="component" value="Unassembled WGS sequence"/>
</dbReference>
<dbReference type="GO" id="GO:0003676">
    <property type="term" value="F:nucleic acid binding"/>
    <property type="evidence" value="ECO:0007669"/>
    <property type="project" value="InterPro"/>
</dbReference>